<reference evidence="3" key="1">
    <citation type="submission" date="2017-02" db="EMBL/GenBank/DDBJ databases">
        <authorList>
            <person name="Regsiter A."/>
            <person name="William W."/>
        </authorList>
    </citation>
    <scope>NUCLEOTIDE SEQUENCE</scope>
    <source>
        <strain evidence="3">BdmA 4</strain>
    </source>
</reference>
<name>A0A3P3XR18_9SPIR</name>
<proteinExistence type="predicted"/>
<dbReference type="AlphaFoldDB" id="A0A3P3XR18"/>
<sequence>MNLGSLFIPSQSCYPVGKHGMSVKSVTMGTVDKKDESRGTFRSGAKFLIRLNEPEAAQGVAIVGHRLEPFRNYETPTEKIVFEDAAGKVLRQRLVLMEAEEALQFFTLYGELRMLPRIMMEDASNIEAFQQPGFTPEDKRVRVFALDLKAIGNGVSLAAGDYLAVTMLDAGGTRFKIEPLPIARFDTTLTEPWRNALAEAFREVFATEEPSLNPIELMARVYRAAVPLVMERPGGAYSEFFNDSGILGTFWWQGVPVLWDKDAAPKAVAKKMDTAYSSIIDDLSKAELSVLRELAVDLRESEEDYGDDFYSLAKEYDLSVDSSDIELFLTVELSRYPGTTKLTRKALASNAALRERVTERAVDRVLVGLRLTGIPESGAKALRASALDAASDILDDFDLSIIKNPAVNNLREALMDIYERFLLWMRIGREDLAFAPEYDQERFEKKLMKMNELLNVSYMLNELELPDDKLVKDLLKPGSTGLAEYWETLKDLESLMPSRRAKKIPERGRISSRAVLTKQGYEASRYRYELEVVLKGSNPRIYRTLLIPGNRTLADLHRCLQDAFGWKNYHLHEFSFDHMVFGEPSNEEDRVAIAEDIVSLDDLALKVGHKIEYVYDFGDTWVHSIKVKSREKLEGEGVWTSLCACADGARAAPPEDCGGIEGYKEMLAELEPSLFASGKKRTRWDPESFDKEAVDKKLARR</sequence>
<dbReference type="InterPro" id="IPR024047">
    <property type="entry name" value="MM3350-like_sf"/>
</dbReference>
<dbReference type="InterPro" id="IPR012912">
    <property type="entry name" value="Plasmid_pRiA4b_Orf3-like"/>
</dbReference>
<dbReference type="Gene3D" id="3.10.290.30">
    <property type="entry name" value="MM3350-like"/>
    <property type="match status" value="1"/>
</dbReference>
<dbReference type="EMBL" id="FWDO01000005">
    <property type="protein sequence ID" value="SLM18680.1"/>
    <property type="molecule type" value="Genomic_DNA"/>
</dbReference>
<dbReference type="SUPFAM" id="SSF159941">
    <property type="entry name" value="MM3350-like"/>
    <property type="match status" value="1"/>
</dbReference>
<organism evidence="3">
    <name type="scientific">uncultured spirochete</name>
    <dbReference type="NCBI Taxonomy" id="156406"/>
    <lineage>
        <taxon>Bacteria</taxon>
        <taxon>Pseudomonadati</taxon>
        <taxon>Spirochaetota</taxon>
        <taxon>Spirochaetia</taxon>
        <taxon>Spirochaetales</taxon>
        <taxon>environmental samples</taxon>
    </lineage>
</organism>
<dbReference type="PANTHER" id="PTHR41878:SF1">
    <property type="entry name" value="TNPR PROTEIN"/>
    <property type="match status" value="1"/>
</dbReference>
<evidence type="ECO:0000256" key="1">
    <source>
        <dbReference type="SAM" id="MobiDB-lite"/>
    </source>
</evidence>
<feature type="region of interest" description="Disordered" evidence="1">
    <location>
        <begin position="679"/>
        <end position="701"/>
    </location>
</feature>
<feature type="domain" description="Plasmid pRiA4b Orf3-like" evidence="2">
    <location>
        <begin position="528"/>
        <end position="696"/>
    </location>
</feature>
<dbReference type="Pfam" id="PF07929">
    <property type="entry name" value="PRiA4_ORF3"/>
    <property type="match status" value="1"/>
</dbReference>
<evidence type="ECO:0000313" key="3">
    <source>
        <dbReference type="EMBL" id="SLM18680.1"/>
    </source>
</evidence>
<protein>
    <recommendedName>
        <fullName evidence="2">Plasmid pRiA4b Orf3-like domain-containing protein</fullName>
    </recommendedName>
</protein>
<dbReference type="PANTHER" id="PTHR41878">
    <property type="entry name" value="LEXA REPRESSOR-RELATED"/>
    <property type="match status" value="1"/>
</dbReference>
<gene>
    <name evidence="3" type="ORF">SPIRO4BDMA_50195</name>
</gene>
<accession>A0A3P3XR18</accession>
<evidence type="ECO:0000259" key="2">
    <source>
        <dbReference type="Pfam" id="PF07929"/>
    </source>
</evidence>
<feature type="compositionally biased region" description="Basic and acidic residues" evidence="1">
    <location>
        <begin position="683"/>
        <end position="701"/>
    </location>
</feature>